<keyword evidence="11" id="KW-1185">Reference proteome</keyword>
<evidence type="ECO:0000256" key="1">
    <source>
        <dbReference type="ARBA" id="ARBA00004141"/>
    </source>
</evidence>
<dbReference type="EMBL" id="SJPV01000005">
    <property type="protein sequence ID" value="TWU37150.1"/>
    <property type="molecule type" value="Genomic_DNA"/>
</dbReference>
<gene>
    <name evidence="10" type="primary">dsbD</name>
    <name evidence="10" type="ORF">Poly41_32770</name>
</gene>
<keyword evidence="7" id="KW-0732">Signal</keyword>
<dbReference type="PANTHER" id="PTHR32234:SF3">
    <property type="entry name" value="SUPPRESSION OF COPPER SENSITIVITY PROTEIN"/>
    <property type="match status" value="1"/>
</dbReference>
<evidence type="ECO:0000313" key="11">
    <source>
        <dbReference type="Proteomes" id="UP000319143"/>
    </source>
</evidence>
<dbReference type="InterPro" id="IPR036249">
    <property type="entry name" value="Thioredoxin-like_sf"/>
</dbReference>
<accession>A0A5C6DJY5</accession>
<dbReference type="GO" id="GO:0017004">
    <property type="term" value="P:cytochrome complex assembly"/>
    <property type="evidence" value="ECO:0007669"/>
    <property type="project" value="UniProtKB-KW"/>
</dbReference>
<dbReference type="AlphaFoldDB" id="A0A5C6DJY5"/>
<organism evidence="10 11">
    <name type="scientific">Novipirellula artificiosorum</name>
    <dbReference type="NCBI Taxonomy" id="2528016"/>
    <lineage>
        <taxon>Bacteria</taxon>
        <taxon>Pseudomonadati</taxon>
        <taxon>Planctomycetota</taxon>
        <taxon>Planctomycetia</taxon>
        <taxon>Pirellulales</taxon>
        <taxon>Pirellulaceae</taxon>
        <taxon>Novipirellula</taxon>
    </lineage>
</organism>
<feature type="transmembrane region" description="Helical" evidence="6">
    <location>
        <begin position="501"/>
        <end position="522"/>
    </location>
</feature>
<dbReference type="Pfam" id="PF02683">
    <property type="entry name" value="DsbD_TM"/>
    <property type="match status" value="1"/>
</dbReference>
<sequence length="851" mass="91539" precursor="true">MIKTIFSFLAPFALLAALVSPPLVAQDGFDDNAGLFSDFSLGGFGQPADESTVWTAKYFATQDGVRGRLDVEVKISRGWHVYSVTQPPGGPLQTKLTIKGPDAVKLAGEFTPSEPPLKSVSTIFKGVTIEEHDGLIVWSVPILIPDGFRDAITVGVDAQACKTDGACVPIEESLVALFAGTIDQVASHSENNTVAQGDGPTLDGKMATAAPQQTFRDEDYQVAWTAGLVPSTVAPGGRALLTFTAKPDSGFHVYRAAVDDADSSTNFVMTEKAGLRVGAPAASSEPHESNLLKGIFYHDGNVSWTMPVEVPEDAKPGEHKIKGAIGYQACTDSSCQQPVALQFSTNLTVGQPDSTSPRLASVVMTSAKRADVLDAAAMTQWVDKDVKADGTKPQSNLLSDDSDGTVQPIVIDGGGDRPFALLMMFAFLGGLILNVMPCVLPVVGIKVMGFIQQAGADRKRVFWLNAVYAAGILVVFALLTVLAVVFGMAWGEHFQRFEFRLGMTVLVFALALSYFGFWEIPVPGMASGKLSQDLQKREGYPGAFFKGAFATVLSTPCSGPALGVVFPAVASLPPLQATALMMMVGVGMAFPYILIGIWPSLVAWLPKPGTWMETFKELMAFLLLGTVAFFFFMFSDEVRLPVFVTLIGVWFGCWIIGKVPNWADLRSRMIAWAGGIVSATVIGMMAFHYLESEPATASVATANMRSRASGELDWEPYNEARLQELQQQGRTVMVDFTARWCPNCIFNSKVALNTEPTRKMVEELNAVPMLADWTNRNLEIKSKLEELQSRSIPVLAIYPGSRPNQPIVLRDLVSQSAVLKALEQAGPSVPGSSSSIATQLNVPQVVSTTVH</sequence>
<dbReference type="InterPro" id="IPR003834">
    <property type="entry name" value="Cyt_c_assmbl_TM_dom"/>
</dbReference>
<dbReference type="PANTHER" id="PTHR32234">
    <property type="entry name" value="THIOL:DISULFIDE INTERCHANGE PROTEIN DSBD"/>
    <property type="match status" value="1"/>
</dbReference>
<proteinExistence type="predicted"/>
<evidence type="ECO:0000313" key="10">
    <source>
        <dbReference type="EMBL" id="TWU37150.1"/>
    </source>
</evidence>
<evidence type="ECO:0000256" key="5">
    <source>
        <dbReference type="ARBA" id="ARBA00023136"/>
    </source>
</evidence>
<feature type="transmembrane region" description="Helical" evidence="6">
    <location>
        <begin position="419"/>
        <end position="445"/>
    </location>
</feature>
<evidence type="ECO:0000256" key="4">
    <source>
        <dbReference type="ARBA" id="ARBA00022989"/>
    </source>
</evidence>
<feature type="domain" description="Thiol:disulfide interchange protein DsbD N-terminal" evidence="9">
    <location>
        <begin position="60"/>
        <end position="177"/>
    </location>
</feature>
<dbReference type="Pfam" id="PF11412">
    <property type="entry name" value="DsbD_N"/>
    <property type="match status" value="1"/>
</dbReference>
<evidence type="ECO:0000259" key="8">
    <source>
        <dbReference type="Pfam" id="PF02683"/>
    </source>
</evidence>
<dbReference type="OrthoDB" id="9811036at2"/>
<name>A0A5C6DJY5_9BACT</name>
<keyword evidence="2 6" id="KW-0812">Transmembrane</keyword>
<dbReference type="GO" id="GO:0016020">
    <property type="term" value="C:membrane"/>
    <property type="evidence" value="ECO:0007669"/>
    <property type="project" value="UniProtKB-SubCell"/>
</dbReference>
<dbReference type="InterPro" id="IPR035671">
    <property type="entry name" value="DsbD_gamma"/>
</dbReference>
<dbReference type="CDD" id="cd02953">
    <property type="entry name" value="DsbDgamma"/>
    <property type="match status" value="1"/>
</dbReference>
<keyword evidence="10" id="KW-0560">Oxidoreductase</keyword>
<feature type="transmembrane region" description="Helical" evidence="6">
    <location>
        <begin position="669"/>
        <end position="690"/>
    </location>
</feature>
<feature type="transmembrane region" description="Helical" evidence="6">
    <location>
        <begin position="543"/>
        <end position="568"/>
    </location>
</feature>
<keyword evidence="5 6" id="KW-0472">Membrane</keyword>
<dbReference type="EC" id="1.8.1.8" evidence="10"/>
<dbReference type="InterPro" id="IPR028250">
    <property type="entry name" value="DsbDN"/>
</dbReference>
<dbReference type="SUPFAM" id="SSF52833">
    <property type="entry name" value="Thioredoxin-like"/>
    <property type="match status" value="1"/>
</dbReference>
<dbReference type="GO" id="GO:0047134">
    <property type="term" value="F:protein-disulfide reductase [NAD(P)H] activity"/>
    <property type="evidence" value="ECO:0007669"/>
    <property type="project" value="UniProtKB-EC"/>
</dbReference>
<comment type="caution">
    <text evidence="10">The sequence shown here is derived from an EMBL/GenBank/DDBJ whole genome shotgun (WGS) entry which is preliminary data.</text>
</comment>
<feature type="transmembrane region" description="Helical" evidence="6">
    <location>
        <begin position="617"/>
        <end position="634"/>
    </location>
</feature>
<feature type="transmembrane region" description="Helical" evidence="6">
    <location>
        <begin position="640"/>
        <end position="657"/>
    </location>
</feature>
<comment type="subcellular location">
    <subcellularLocation>
        <location evidence="1">Membrane</location>
        <topology evidence="1">Multi-pass membrane protein</topology>
    </subcellularLocation>
</comment>
<dbReference type="GO" id="GO:0045454">
    <property type="term" value="P:cell redox homeostasis"/>
    <property type="evidence" value="ECO:0007669"/>
    <property type="project" value="TreeGrafter"/>
</dbReference>
<evidence type="ECO:0000256" key="3">
    <source>
        <dbReference type="ARBA" id="ARBA00022748"/>
    </source>
</evidence>
<keyword evidence="3" id="KW-0201">Cytochrome c-type biogenesis</keyword>
<feature type="transmembrane region" description="Helical" evidence="6">
    <location>
        <begin position="580"/>
        <end position="605"/>
    </location>
</feature>
<dbReference type="Pfam" id="PF13899">
    <property type="entry name" value="Thioredoxin_7"/>
    <property type="match status" value="1"/>
</dbReference>
<dbReference type="Gene3D" id="3.40.30.10">
    <property type="entry name" value="Glutaredoxin"/>
    <property type="match status" value="1"/>
</dbReference>
<protein>
    <submittedName>
        <fullName evidence="10">Thiol:disulfide interchange protein DsbD</fullName>
        <ecNumber evidence="10">1.8.1.8</ecNumber>
    </submittedName>
</protein>
<feature type="domain" description="Cytochrome C biogenesis protein transmembrane" evidence="8">
    <location>
        <begin position="422"/>
        <end position="627"/>
    </location>
</feature>
<evidence type="ECO:0000256" key="6">
    <source>
        <dbReference type="SAM" id="Phobius"/>
    </source>
</evidence>
<evidence type="ECO:0000256" key="2">
    <source>
        <dbReference type="ARBA" id="ARBA00022692"/>
    </source>
</evidence>
<feature type="transmembrane region" description="Helical" evidence="6">
    <location>
        <begin position="466"/>
        <end position="489"/>
    </location>
</feature>
<evidence type="ECO:0000256" key="7">
    <source>
        <dbReference type="SAM" id="SignalP"/>
    </source>
</evidence>
<keyword evidence="4 6" id="KW-1133">Transmembrane helix</keyword>
<evidence type="ECO:0000259" key="9">
    <source>
        <dbReference type="Pfam" id="PF11412"/>
    </source>
</evidence>
<feature type="signal peptide" evidence="7">
    <location>
        <begin position="1"/>
        <end position="25"/>
    </location>
</feature>
<reference evidence="10 11" key="1">
    <citation type="submission" date="2019-02" db="EMBL/GenBank/DDBJ databases">
        <title>Deep-cultivation of Planctomycetes and their phenomic and genomic characterization uncovers novel biology.</title>
        <authorList>
            <person name="Wiegand S."/>
            <person name="Jogler M."/>
            <person name="Boedeker C."/>
            <person name="Pinto D."/>
            <person name="Vollmers J."/>
            <person name="Rivas-Marin E."/>
            <person name="Kohn T."/>
            <person name="Peeters S.H."/>
            <person name="Heuer A."/>
            <person name="Rast P."/>
            <person name="Oberbeckmann S."/>
            <person name="Bunk B."/>
            <person name="Jeske O."/>
            <person name="Meyerdierks A."/>
            <person name="Storesund J.E."/>
            <person name="Kallscheuer N."/>
            <person name="Luecker S."/>
            <person name="Lage O.M."/>
            <person name="Pohl T."/>
            <person name="Merkel B.J."/>
            <person name="Hornburger P."/>
            <person name="Mueller R.-W."/>
            <person name="Bruemmer F."/>
            <person name="Labrenz M."/>
            <person name="Spormann A.M."/>
            <person name="Op Den Camp H."/>
            <person name="Overmann J."/>
            <person name="Amann R."/>
            <person name="Jetten M.S.M."/>
            <person name="Mascher T."/>
            <person name="Medema M.H."/>
            <person name="Devos D.P."/>
            <person name="Kaster A.-K."/>
            <person name="Ovreas L."/>
            <person name="Rohde M."/>
            <person name="Galperin M.Y."/>
            <person name="Jogler C."/>
        </authorList>
    </citation>
    <scope>NUCLEOTIDE SEQUENCE [LARGE SCALE GENOMIC DNA]</scope>
    <source>
        <strain evidence="10 11">Poly41</strain>
    </source>
</reference>
<dbReference type="RefSeq" id="WP_146527403.1">
    <property type="nucleotide sequence ID" value="NZ_SJPV01000005.1"/>
</dbReference>
<feature type="chain" id="PRO_5022867999" evidence="7">
    <location>
        <begin position="26"/>
        <end position="851"/>
    </location>
</feature>
<dbReference type="Proteomes" id="UP000319143">
    <property type="component" value="Unassembled WGS sequence"/>
</dbReference>